<feature type="transmembrane region" description="Helical" evidence="1">
    <location>
        <begin position="140"/>
        <end position="159"/>
    </location>
</feature>
<dbReference type="Pfam" id="PF05857">
    <property type="entry name" value="TraX"/>
    <property type="match status" value="1"/>
</dbReference>
<dbReference type="RefSeq" id="WP_073025546.1">
    <property type="nucleotide sequence ID" value="NZ_FQZS01000008.1"/>
</dbReference>
<protein>
    <submittedName>
        <fullName evidence="2">TraX protein</fullName>
    </submittedName>
</protein>
<proteinExistence type="predicted"/>
<feature type="transmembrane region" description="Helical" evidence="1">
    <location>
        <begin position="251"/>
        <end position="273"/>
    </location>
</feature>
<keyword evidence="1" id="KW-1133">Transmembrane helix</keyword>
<keyword evidence="1" id="KW-0472">Membrane</keyword>
<dbReference type="Proteomes" id="UP000184442">
    <property type="component" value="Unassembled WGS sequence"/>
</dbReference>
<reference evidence="2 3" key="1">
    <citation type="submission" date="2016-11" db="EMBL/GenBank/DDBJ databases">
        <authorList>
            <person name="Jaros S."/>
            <person name="Januszkiewicz K."/>
            <person name="Wedrychowicz H."/>
        </authorList>
    </citation>
    <scope>NUCLEOTIDE SEQUENCE [LARGE SCALE GENOMIC DNA]</scope>
    <source>
        <strain evidence="2 3">DSM 19022</strain>
    </source>
</reference>
<feature type="transmembrane region" description="Helical" evidence="1">
    <location>
        <begin position="109"/>
        <end position="128"/>
    </location>
</feature>
<feature type="transmembrane region" description="Helical" evidence="1">
    <location>
        <begin position="171"/>
        <end position="189"/>
    </location>
</feature>
<evidence type="ECO:0000313" key="2">
    <source>
        <dbReference type="EMBL" id="SHI80908.1"/>
    </source>
</evidence>
<dbReference type="OrthoDB" id="9781069at2"/>
<name>A0A1M6E6K8_9FIRM</name>
<dbReference type="InterPro" id="IPR008875">
    <property type="entry name" value="TraX"/>
</dbReference>
<dbReference type="STRING" id="1122184.SAMN02745176_01442"/>
<sequence>MENIIEIKKNPDIGQAAETSTFRNDTLKLLAMLTMLIDHIGYMFFPNYRIFRTIGRLAFPIFAYQLSVGYVKTSNLKKYSIRLLGFALISQIPYSFFSPTLDFEPLRLNIMFTLLLALGVLYVYDIGITKINAFKDSRSYKDLLLATASFLCILAALVTPELFEIASGGKFRLEYGLYGLLIILIFHMFKEKKVSIFIGLVFISFLYAYLTGVKTFVPNYLNWIEKLRRAWFYSLNYKMVWQRIVYYKSGLITLEGFFFQSRAILALIPIYAFESWYTKVRINKYIGYLFYPAHITILLLIAKFVQ</sequence>
<keyword evidence="1" id="KW-0812">Transmembrane</keyword>
<feature type="transmembrane region" description="Helical" evidence="1">
    <location>
        <begin position="285"/>
        <end position="305"/>
    </location>
</feature>
<gene>
    <name evidence="2" type="ORF">SAMN02745176_01442</name>
</gene>
<dbReference type="AlphaFoldDB" id="A0A1M6E6K8"/>
<evidence type="ECO:0000313" key="3">
    <source>
        <dbReference type="Proteomes" id="UP000184442"/>
    </source>
</evidence>
<organism evidence="2 3">
    <name type="scientific">Lutispora thermophila DSM 19022</name>
    <dbReference type="NCBI Taxonomy" id="1122184"/>
    <lineage>
        <taxon>Bacteria</taxon>
        <taxon>Bacillati</taxon>
        <taxon>Bacillota</taxon>
        <taxon>Clostridia</taxon>
        <taxon>Lutisporales</taxon>
        <taxon>Lutisporaceae</taxon>
        <taxon>Lutispora</taxon>
    </lineage>
</organism>
<accession>A0A1M6E6K8</accession>
<dbReference type="EMBL" id="FQZS01000008">
    <property type="protein sequence ID" value="SHI80908.1"/>
    <property type="molecule type" value="Genomic_DNA"/>
</dbReference>
<evidence type="ECO:0000256" key="1">
    <source>
        <dbReference type="SAM" id="Phobius"/>
    </source>
</evidence>
<keyword evidence="3" id="KW-1185">Reference proteome</keyword>
<feature type="transmembrane region" description="Helical" evidence="1">
    <location>
        <begin position="196"/>
        <end position="217"/>
    </location>
</feature>
<feature type="transmembrane region" description="Helical" evidence="1">
    <location>
        <begin position="79"/>
        <end position="97"/>
    </location>
</feature>